<feature type="repeat" description="WD" evidence="4">
    <location>
        <begin position="145"/>
        <end position="187"/>
    </location>
</feature>
<dbReference type="AlphaFoldDB" id="A0AAV7ZJP4"/>
<dbReference type="SMART" id="SM00320">
    <property type="entry name" value="WD40"/>
    <property type="match status" value="6"/>
</dbReference>
<dbReference type="PROSITE" id="PS00678">
    <property type="entry name" value="WD_REPEATS_1"/>
    <property type="match status" value="2"/>
</dbReference>
<dbReference type="GO" id="GO:0043022">
    <property type="term" value="F:ribosome binding"/>
    <property type="evidence" value="ECO:0007669"/>
    <property type="project" value="InterPro"/>
</dbReference>
<evidence type="ECO:0000313" key="6">
    <source>
        <dbReference type="Proteomes" id="UP001146793"/>
    </source>
</evidence>
<dbReference type="Proteomes" id="UP001146793">
    <property type="component" value="Unassembled WGS sequence"/>
</dbReference>
<evidence type="ECO:0000256" key="3">
    <source>
        <dbReference type="ARBA" id="ARBA00022737"/>
    </source>
</evidence>
<dbReference type="SUPFAM" id="SSF50978">
    <property type="entry name" value="WD40 repeat-like"/>
    <property type="match status" value="1"/>
</dbReference>
<dbReference type="InterPro" id="IPR020472">
    <property type="entry name" value="WD40_PAC1"/>
</dbReference>
<evidence type="ECO:0000256" key="4">
    <source>
        <dbReference type="PROSITE-ProRule" id="PRU00221"/>
    </source>
</evidence>
<name>A0AAV7ZJP4_9EUKA</name>
<dbReference type="PANTHER" id="PTHR19868">
    <property type="entry name" value="RECEPTOR FOR ACTIVATED PROTEIN KINASE C RACK1"/>
    <property type="match status" value="1"/>
</dbReference>
<organism evidence="5 6">
    <name type="scientific">Anaeramoeba flamelloides</name>
    <dbReference type="NCBI Taxonomy" id="1746091"/>
    <lineage>
        <taxon>Eukaryota</taxon>
        <taxon>Metamonada</taxon>
        <taxon>Anaeramoebidae</taxon>
        <taxon>Anaeramoeba</taxon>
    </lineage>
</organism>
<dbReference type="PROSITE" id="PS50294">
    <property type="entry name" value="WD_REPEATS_REGION"/>
    <property type="match status" value="2"/>
</dbReference>
<sequence length="314" mass="35913">MINKLKPIYKLKRKTALKDSHITKLVYSRYEPYQLYTATSDGSVQLWLDDQKETFSKEPIKSYELHTDYIEELVYSESYFLTCSRDNSLKLVNPESGDPVTFLGHTDDVLSCDISEKHKRIISTGKDKTIRIWDLEGNLVHTLNKQTHSKQINEIKYIPLENERMITCSNDKKIKIWDIESNVCISELTLHQNPVTILQLSPEGSILTSCDSLGVVSIYDLESSSLLSTLKVKSECYQIKYNPAKFEVSMLTVNGILTWELTKKEYIDFIKCNGCNKSVISPDTMVTTFDYSSFGSSIFTGSENGKIKQYRANN</sequence>
<dbReference type="InterPro" id="IPR019775">
    <property type="entry name" value="WD40_repeat_CS"/>
</dbReference>
<keyword evidence="3" id="KW-0677">Repeat</keyword>
<evidence type="ECO:0000256" key="1">
    <source>
        <dbReference type="ARBA" id="ARBA00007253"/>
    </source>
</evidence>
<dbReference type="PROSITE" id="PS50082">
    <property type="entry name" value="WD_REPEATS_2"/>
    <property type="match status" value="3"/>
</dbReference>
<dbReference type="GO" id="GO:0045182">
    <property type="term" value="F:translation regulator activity"/>
    <property type="evidence" value="ECO:0007669"/>
    <property type="project" value="InterPro"/>
</dbReference>
<reference evidence="5" key="1">
    <citation type="submission" date="2022-08" db="EMBL/GenBank/DDBJ databases">
        <title>Novel sulphate-reducing endosymbionts in the free-living metamonad Anaeramoeba.</title>
        <authorList>
            <person name="Jerlstrom-Hultqvist J."/>
            <person name="Cepicka I."/>
            <person name="Gallot-Lavallee L."/>
            <person name="Salas-Leiva D."/>
            <person name="Curtis B.A."/>
            <person name="Zahonova K."/>
            <person name="Pipaliya S."/>
            <person name="Dacks J."/>
            <person name="Roger A.J."/>
        </authorList>
    </citation>
    <scope>NUCLEOTIDE SEQUENCE</scope>
    <source>
        <strain evidence="5">Busselton2</strain>
    </source>
</reference>
<comment type="similarity">
    <text evidence="1">Belongs to the WD repeat G protein beta family. Ribosomal protein RACK1 subfamily.</text>
</comment>
<dbReference type="InterPro" id="IPR036322">
    <property type="entry name" value="WD40_repeat_dom_sf"/>
</dbReference>
<dbReference type="PRINTS" id="PR00320">
    <property type="entry name" value="GPROTEINBRPT"/>
</dbReference>
<accession>A0AAV7ZJP4</accession>
<keyword evidence="2 4" id="KW-0853">WD repeat</keyword>
<dbReference type="InterPro" id="IPR001680">
    <property type="entry name" value="WD40_rpt"/>
</dbReference>
<dbReference type="InterPro" id="IPR015943">
    <property type="entry name" value="WD40/YVTN_repeat-like_dom_sf"/>
</dbReference>
<dbReference type="InterPro" id="IPR045223">
    <property type="entry name" value="RACK1-like"/>
</dbReference>
<protein>
    <submittedName>
        <fullName evidence="5">Uncharacterized protein</fullName>
    </submittedName>
</protein>
<evidence type="ECO:0000313" key="5">
    <source>
        <dbReference type="EMBL" id="KAJ3442253.1"/>
    </source>
</evidence>
<dbReference type="Gene3D" id="2.130.10.10">
    <property type="entry name" value="YVTN repeat-like/Quinoprotein amine dehydrogenase"/>
    <property type="match status" value="1"/>
</dbReference>
<gene>
    <name evidence="5" type="ORF">M0812_11985</name>
</gene>
<feature type="repeat" description="WD" evidence="4">
    <location>
        <begin position="188"/>
        <end position="229"/>
    </location>
</feature>
<proteinExistence type="inferred from homology"/>
<dbReference type="EMBL" id="JANTQA010000026">
    <property type="protein sequence ID" value="KAJ3442253.1"/>
    <property type="molecule type" value="Genomic_DNA"/>
</dbReference>
<dbReference type="Pfam" id="PF00400">
    <property type="entry name" value="WD40"/>
    <property type="match status" value="4"/>
</dbReference>
<evidence type="ECO:0000256" key="2">
    <source>
        <dbReference type="ARBA" id="ARBA00022574"/>
    </source>
</evidence>
<comment type="caution">
    <text evidence="5">The sequence shown here is derived from an EMBL/GenBank/DDBJ whole genome shotgun (WGS) entry which is preliminary data.</text>
</comment>
<feature type="repeat" description="WD" evidence="4">
    <location>
        <begin position="102"/>
        <end position="136"/>
    </location>
</feature>